<dbReference type="EMBL" id="UINC01093123">
    <property type="protein sequence ID" value="SVC47288.1"/>
    <property type="molecule type" value="Genomic_DNA"/>
</dbReference>
<proteinExistence type="predicted"/>
<sequence>MKCFNRINTILNAILVLLLWTGCADPYFANLHSEAGNEEYQFSVEAIYLAEDENGYYHMELNSESNQSLTRLVSYTNNPHVNKVMWVADVYWIYRGEELPVVNSASYTDEETGEAYTMFAPIYSMRGDTITIWSWYYDEWNGNKYYNTSIRVVVY</sequence>
<organism evidence="1">
    <name type="scientific">marine metagenome</name>
    <dbReference type="NCBI Taxonomy" id="408172"/>
    <lineage>
        <taxon>unclassified sequences</taxon>
        <taxon>metagenomes</taxon>
        <taxon>ecological metagenomes</taxon>
    </lineage>
</organism>
<accession>A0A382MFI7</accession>
<name>A0A382MFI7_9ZZZZ</name>
<dbReference type="AlphaFoldDB" id="A0A382MFI7"/>
<gene>
    <name evidence="1" type="ORF">METZ01_LOCUS300142</name>
</gene>
<evidence type="ECO:0000313" key="1">
    <source>
        <dbReference type="EMBL" id="SVC47288.1"/>
    </source>
</evidence>
<dbReference type="PROSITE" id="PS51257">
    <property type="entry name" value="PROKAR_LIPOPROTEIN"/>
    <property type="match status" value="1"/>
</dbReference>
<reference evidence="1" key="1">
    <citation type="submission" date="2018-05" db="EMBL/GenBank/DDBJ databases">
        <authorList>
            <person name="Lanie J.A."/>
            <person name="Ng W.-L."/>
            <person name="Kazmierczak K.M."/>
            <person name="Andrzejewski T.M."/>
            <person name="Davidsen T.M."/>
            <person name="Wayne K.J."/>
            <person name="Tettelin H."/>
            <person name="Glass J.I."/>
            <person name="Rusch D."/>
            <person name="Podicherti R."/>
            <person name="Tsui H.-C.T."/>
            <person name="Winkler M.E."/>
        </authorList>
    </citation>
    <scope>NUCLEOTIDE SEQUENCE</scope>
</reference>
<protein>
    <submittedName>
        <fullName evidence="1">Uncharacterized protein</fullName>
    </submittedName>
</protein>